<dbReference type="GO" id="GO:0046491">
    <property type="term" value="P:L-methylmalonyl-CoA metabolic process"/>
    <property type="evidence" value="ECO:0007669"/>
    <property type="project" value="TreeGrafter"/>
</dbReference>
<proteinExistence type="predicted"/>
<reference evidence="3 4" key="1">
    <citation type="submission" date="2020-08" db="EMBL/GenBank/DDBJ databases">
        <title>Sequencing the genomes of 1000 actinobacteria strains.</title>
        <authorList>
            <person name="Klenk H.-P."/>
        </authorList>
    </citation>
    <scope>NUCLEOTIDE SEQUENCE [LARGE SCALE GENOMIC DNA]</scope>
    <source>
        <strain evidence="3 4">DSM 45362</strain>
    </source>
</reference>
<dbReference type="Gene3D" id="3.10.180.10">
    <property type="entry name" value="2,3-Dihydroxybiphenyl 1,2-Dioxygenase, domain 1"/>
    <property type="match status" value="1"/>
</dbReference>
<sequence length="112" mass="11893">MVKFDEGIAETYGVDCQFWGVGAEPGAAAIELVAPNRDDAAIHGHLRRSGAGLYHVAFEVDDIDAELRRLRDGGATPVDRGPCAGARAGMRVCFVYLGTATGLLVELVQYDA</sequence>
<dbReference type="GO" id="GO:0004493">
    <property type="term" value="F:methylmalonyl-CoA epimerase activity"/>
    <property type="evidence" value="ECO:0007669"/>
    <property type="project" value="UniProtKB-EC"/>
</dbReference>
<evidence type="ECO:0000256" key="1">
    <source>
        <dbReference type="ARBA" id="ARBA00022723"/>
    </source>
</evidence>
<name>A0A841C4C8_9ACTN</name>
<dbReference type="EC" id="5.1.99.1" evidence="3"/>
<dbReference type="InterPro" id="IPR029068">
    <property type="entry name" value="Glyas_Bleomycin-R_OHBP_Dase"/>
</dbReference>
<dbReference type="AlphaFoldDB" id="A0A841C4C8"/>
<keyword evidence="1" id="KW-0479">Metal-binding</keyword>
<dbReference type="PANTHER" id="PTHR43048">
    <property type="entry name" value="METHYLMALONYL-COA EPIMERASE"/>
    <property type="match status" value="1"/>
</dbReference>
<gene>
    <name evidence="3" type="ORF">F4553_007346</name>
</gene>
<keyword evidence="3" id="KW-0413">Isomerase</keyword>
<dbReference type="SUPFAM" id="SSF54593">
    <property type="entry name" value="Glyoxalase/Bleomycin resistance protein/Dihydroxybiphenyl dioxygenase"/>
    <property type="match status" value="1"/>
</dbReference>
<keyword evidence="4" id="KW-1185">Reference proteome</keyword>
<evidence type="ECO:0000313" key="3">
    <source>
        <dbReference type="EMBL" id="MBB5873912.1"/>
    </source>
</evidence>
<dbReference type="Proteomes" id="UP000587527">
    <property type="component" value="Unassembled WGS sequence"/>
</dbReference>
<dbReference type="Pfam" id="PF13669">
    <property type="entry name" value="Glyoxalase_4"/>
    <property type="match status" value="1"/>
</dbReference>
<dbReference type="InterPro" id="IPR037523">
    <property type="entry name" value="VOC_core"/>
</dbReference>
<evidence type="ECO:0000259" key="2">
    <source>
        <dbReference type="PROSITE" id="PS51819"/>
    </source>
</evidence>
<dbReference type="PROSITE" id="PS51819">
    <property type="entry name" value="VOC"/>
    <property type="match status" value="1"/>
</dbReference>
<accession>A0A841C4C8</accession>
<protein>
    <submittedName>
        <fullName evidence="3">Methylmalonyl-CoA/ethylmalonyl-CoA epimerase</fullName>
        <ecNumber evidence="3">5.1.99.1</ecNumber>
    </submittedName>
</protein>
<dbReference type="EMBL" id="JACHMN010000003">
    <property type="protein sequence ID" value="MBB5873912.1"/>
    <property type="molecule type" value="Genomic_DNA"/>
</dbReference>
<comment type="caution">
    <text evidence="3">The sequence shown here is derived from an EMBL/GenBank/DDBJ whole genome shotgun (WGS) entry which is preliminary data.</text>
</comment>
<organism evidence="3 4">
    <name type="scientific">Allocatelliglobosispora scoriae</name>
    <dbReference type="NCBI Taxonomy" id="643052"/>
    <lineage>
        <taxon>Bacteria</taxon>
        <taxon>Bacillati</taxon>
        <taxon>Actinomycetota</taxon>
        <taxon>Actinomycetes</taxon>
        <taxon>Micromonosporales</taxon>
        <taxon>Micromonosporaceae</taxon>
        <taxon>Allocatelliglobosispora</taxon>
    </lineage>
</organism>
<dbReference type="GO" id="GO:0046872">
    <property type="term" value="F:metal ion binding"/>
    <property type="evidence" value="ECO:0007669"/>
    <property type="project" value="UniProtKB-KW"/>
</dbReference>
<evidence type="ECO:0000313" key="4">
    <source>
        <dbReference type="Proteomes" id="UP000587527"/>
    </source>
</evidence>
<feature type="domain" description="VOC" evidence="2">
    <location>
        <begin position="1"/>
        <end position="110"/>
    </location>
</feature>
<dbReference type="InterPro" id="IPR051785">
    <property type="entry name" value="MMCE/EMCE_epimerase"/>
</dbReference>
<dbReference type="PANTHER" id="PTHR43048:SF3">
    <property type="entry name" value="METHYLMALONYL-COA EPIMERASE, MITOCHONDRIAL"/>
    <property type="match status" value="1"/>
</dbReference>